<reference evidence="2 3" key="1">
    <citation type="submission" date="2018-06" db="EMBL/GenBank/DDBJ databases">
        <authorList>
            <consortium name="Pathogen Informatics"/>
            <person name="Doyle S."/>
        </authorList>
    </citation>
    <scope>NUCLEOTIDE SEQUENCE [LARGE SCALE GENOMIC DNA]</scope>
    <source>
        <strain evidence="2 3">NCTC13291</strain>
    </source>
</reference>
<dbReference type="Proteomes" id="UP000254919">
    <property type="component" value="Unassembled WGS sequence"/>
</dbReference>
<accession>A0A379MVD1</accession>
<gene>
    <name evidence="2" type="ORF">NCTC13291_00196</name>
</gene>
<feature type="compositionally biased region" description="Low complexity" evidence="1">
    <location>
        <begin position="138"/>
        <end position="149"/>
    </location>
</feature>
<dbReference type="RefSeq" id="WP_019459393.1">
    <property type="nucleotide sequence ID" value="NZ_AP031462.1"/>
</dbReference>
<sequence length="188" mass="20382">MARIVSGLFDRREDVELVIEHLVQQDGLDRRRIAVHAADGADAADAAEEEGFWASLRHLFMPDEERHAYSEGIRRGGIVLTAELEDAEADHAMAVLRDHGAADLEDRRREWRGAGWQDYVPQGETGGLSPAEMAALAAATAGTPDPADLGAPTGREERRDDDIEGTAALNPPTGTRVPLVVEKKSGLR</sequence>
<evidence type="ECO:0000256" key="1">
    <source>
        <dbReference type="SAM" id="MobiDB-lite"/>
    </source>
</evidence>
<organism evidence="2 3">
    <name type="scientific">Roseomonas mucosa</name>
    <dbReference type="NCBI Taxonomy" id="207340"/>
    <lineage>
        <taxon>Bacteria</taxon>
        <taxon>Pseudomonadati</taxon>
        <taxon>Pseudomonadota</taxon>
        <taxon>Alphaproteobacteria</taxon>
        <taxon>Acetobacterales</taxon>
        <taxon>Roseomonadaceae</taxon>
        <taxon>Roseomonas</taxon>
    </lineage>
</organism>
<name>A0A379MVD1_9PROT</name>
<proteinExistence type="predicted"/>
<dbReference type="GeneID" id="99635221"/>
<dbReference type="EMBL" id="UGVN01000001">
    <property type="protein sequence ID" value="SUE37572.1"/>
    <property type="molecule type" value="Genomic_DNA"/>
</dbReference>
<evidence type="ECO:0008006" key="4">
    <source>
        <dbReference type="Google" id="ProtNLM"/>
    </source>
</evidence>
<evidence type="ECO:0000313" key="3">
    <source>
        <dbReference type="Proteomes" id="UP000254919"/>
    </source>
</evidence>
<feature type="region of interest" description="Disordered" evidence="1">
    <location>
        <begin position="138"/>
        <end position="188"/>
    </location>
</feature>
<evidence type="ECO:0000313" key="2">
    <source>
        <dbReference type="EMBL" id="SUE37572.1"/>
    </source>
</evidence>
<dbReference type="AlphaFoldDB" id="A0A379MVD1"/>
<protein>
    <recommendedName>
        <fullName evidence="4">General stress protein 17M-like domain-containing protein</fullName>
    </recommendedName>
</protein>